<name>A0A3R9KHX3_9PSEU</name>
<feature type="transmembrane region" description="Helical" evidence="1">
    <location>
        <begin position="55"/>
        <end position="74"/>
    </location>
</feature>
<keyword evidence="1" id="KW-1133">Transmembrane helix</keyword>
<dbReference type="RefSeq" id="WP_125312868.1">
    <property type="nucleotide sequence ID" value="NZ_RSEC01000058.1"/>
</dbReference>
<dbReference type="EMBL" id="RSEC01000058">
    <property type="protein sequence ID" value="RSD13582.1"/>
    <property type="molecule type" value="Genomic_DNA"/>
</dbReference>
<feature type="domain" description="SPW repeat-containing integral membrane" evidence="2">
    <location>
        <begin position="26"/>
        <end position="121"/>
    </location>
</feature>
<accession>A0A3R9KHX3</accession>
<proteinExistence type="predicted"/>
<keyword evidence="4" id="KW-1185">Reference proteome</keyword>
<feature type="transmembrane region" description="Helical" evidence="1">
    <location>
        <begin position="24"/>
        <end position="43"/>
    </location>
</feature>
<keyword evidence="1" id="KW-0812">Transmembrane</keyword>
<dbReference type="InterPro" id="IPR005530">
    <property type="entry name" value="SPW"/>
</dbReference>
<evidence type="ECO:0000313" key="4">
    <source>
        <dbReference type="Proteomes" id="UP000267081"/>
    </source>
</evidence>
<dbReference type="Pfam" id="PF03779">
    <property type="entry name" value="SPW"/>
    <property type="match status" value="1"/>
</dbReference>
<protein>
    <recommendedName>
        <fullName evidence="2">SPW repeat-containing integral membrane domain-containing protein</fullName>
    </recommendedName>
</protein>
<organism evidence="3 4">
    <name type="scientific">Amycolatopsis eburnea</name>
    <dbReference type="NCBI Taxonomy" id="2267691"/>
    <lineage>
        <taxon>Bacteria</taxon>
        <taxon>Bacillati</taxon>
        <taxon>Actinomycetota</taxon>
        <taxon>Actinomycetes</taxon>
        <taxon>Pseudonocardiales</taxon>
        <taxon>Pseudonocardiaceae</taxon>
        <taxon>Amycolatopsis</taxon>
    </lineage>
</organism>
<dbReference type="Proteomes" id="UP000267081">
    <property type="component" value="Unassembled WGS sequence"/>
</dbReference>
<keyword evidence="1" id="KW-0472">Membrane</keyword>
<comment type="caution">
    <text evidence="3">The sequence shown here is derived from an EMBL/GenBank/DDBJ whole genome shotgun (WGS) entry which is preliminary data.</text>
</comment>
<evidence type="ECO:0000313" key="3">
    <source>
        <dbReference type="EMBL" id="RSD13582.1"/>
    </source>
</evidence>
<evidence type="ECO:0000259" key="2">
    <source>
        <dbReference type="Pfam" id="PF03779"/>
    </source>
</evidence>
<feature type="transmembrane region" description="Helical" evidence="1">
    <location>
        <begin position="111"/>
        <end position="129"/>
    </location>
</feature>
<feature type="transmembrane region" description="Helical" evidence="1">
    <location>
        <begin position="80"/>
        <end position="99"/>
    </location>
</feature>
<dbReference type="OrthoDB" id="3693479at2"/>
<evidence type="ECO:0000256" key="1">
    <source>
        <dbReference type="SAM" id="Phobius"/>
    </source>
</evidence>
<reference evidence="3 4" key="1">
    <citation type="submission" date="2018-12" db="EMBL/GenBank/DDBJ databases">
        <title>Amycolatopsis eburnea sp. nov. actinomycete associate with arbuscular mycorrhiza fungal spore.</title>
        <authorList>
            <person name="Lumyong S."/>
            <person name="Chaiya L."/>
        </authorList>
    </citation>
    <scope>NUCLEOTIDE SEQUENCE [LARGE SCALE GENOMIC DNA]</scope>
    <source>
        <strain evidence="3 4">GLM-1</strain>
    </source>
</reference>
<sequence length="143" mass="14950">MVTRGGEQHFWIGPGTEGALTPSLPSSLAFVAALWLGFAPYVLHFSQVRGGLADGIDVLVALVVAALALVRTVVPRDYPAFSVVNAVLGLWLIVAPFVLGYDLARVIVTDLVVGVLLLGLGGLSALLTYRQRAKAQARDAAAA</sequence>
<dbReference type="AlphaFoldDB" id="A0A3R9KHX3"/>
<gene>
    <name evidence="3" type="ORF">EIY87_28140</name>
</gene>